<organism evidence="3 4">
    <name type="scientific">Ectocarpus siliculosus</name>
    <name type="common">Brown alga</name>
    <name type="synonym">Conferva siliculosa</name>
    <dbReference type="NCBI Taxonomy" id="2880"/>
    <lineage>
        <taxon>Eukaryota</taxon>
        <taxon>Sar</taxon>
        <taxon>Stramenopiles</taxon>
        <taxon>Ochrophyta</taxon>
        <taxon>PX clade</taxon>
        <taxon>Phaeophyceae</taxon>
        <taxon>Ectocarpales</taxon>
        <taxon>Ectocarpaceae</taxon>
        <taxon>Ectocarpus</taxon>
    </lineage>
</organism>
<feature type="compositionally biased region" description="Pro residues" evidence="1">
    <location>
        <begin position="524"/>
        <end position="536"/>
    </location>
</feature>
<dbReference type="eggNOG" id="KOG1906">
    <property type="taxonomic scope" value="Eukaryota"/>
</dbReference>
<accession>D7FN92</accession>
<feature type="region of interest" description="Disordered" evidence="1">
    <location>
        <begin position="1"/>
        <end position="120"/>
    </location>
</feature>
<dbReference type="CDD" id="cd06093">
    <property type="entry name" value="PX_domain"/>
    <property type="match status" value="1"/>
</dbReference>
<dbReference type="Proteomes" id="UP000002630">
    <property type="component" value="Linkage Group LG10"/>
</dbReference>
<sequence length="1301" mass="137331">MLHPMTTNKAGNDLEQAPPATIAAQQENATRAPSPPASVAALGPSMSPGAAAAAATAAPPTSHSIPPRPIPIPPDHEAPAAENVTSDNPTPSQQLEEEETGRSQRDSSSGAGDSGSAAGAASASYGAAQSLMPRNFRISLDGYTLRTDGDGKYAAYRISVTAGLHTWLVLRRYRQFLSLHTAVSEHLKPEDVPHLPGKRLLGSSVDPSFAEARGLALQVYLRQLVCVSAAWRVPQLTGFLDERASMMGVQTQIGEVLDQMDRMSSLCVDLQHQLSLSQMQVQGQNELVENLCRRLQQVDGGADQAAAYSFGSGPGIMRRMSSMSFTTGGMAGSAAAGFGGTPVPSAAIDMSDLNNLVKRVESANQLAMKVDSDDEDDAVDKLLEHQHQMMMRSSSSYSLASNPDAGMQRLDRKESNDFFYMGSIDAGGSTQLPGEGDTQESSPDVANGEDAAGDSRRGRNAAVPITIPVPEGSMPSKVWERLRKGGSLLGDPEERMMAEGQDGNTPGSGTVKDISRSMFGLSSPPQPPPGAPPNAPRWPSSLAAIFGGGGGGSGGNNNSSGTVAPSTGPVASGGGGSGSTAMVPAGGVGGGGLSDVEEIALPLDILPSNKQPLAIDRRVDDLLRLLRPAPRAEGYRRSVFRFVTRQVKRALGAQCFPVGGYAIQAYLPDEEVGISAFLCHGQEKSWFVRVNETLCKVSSEASEEAAEEEGSGTSVGGCPEKITAVGEGATPKQEGGDGGGAAIRKEEGSSYRHRLSNVNFINMGRVQKIKCVVDNQVAVDIGANQVGDIATVALLEETDQLLGKDHLFKRSLLLIKSWWVYESRAYTGSNMLSRITESALATMVLAVVNQHHARLHTPLQVMALFFQMHSHFDWSRYCWCIEGPRRLDTLHTNSNSASATAADLASNSNHGEGSAAAAVIGEGEGIGAAEAVGDLAEGPAPLLLSQEVLNRYRLRQTGRGRNHGGSTGGGGSQRHHHQQTAGSGGRKSPQIGGTGAQSTGEPGESMAGAAGVPSVPGADGGKEDGVVVGAGAAAAAAAAAGAGEKKKLFPIRNMNVMNPLDSSDNQIDDTVNRRRAARMHSLLQMGARQLRPVLMHLRREVTKAQRGQPDPPHPAHLHTTSVAMLENFFALSWARFGQGWRPDVPPHLDRWQETRLVCIQLAIGIILQVDLQSVRDSVKYCCFLLDAEVTDSALLALSKEILSDKGSLPVGEIGKLLQEATANASLSQTLKDQFGGLKKFLEKYPGEFVIAADHPFNPHVYLKSALTAEELDIVMRGGTVVQAWPAVRRNFVSAPFSDTGV</sequence>
<feature type="compositionally biased region" description="Low complexity" evidence="1">
    <location>
        <begin position="40"/>
        <end position="65"/>
    </location>
</feature>
<gene>
    <name evidence="3" type="ORF">Esi_0177_0040</name>
</gene>
<feature type="region of interest" description="Disordered" evidence="1">
    <location>
        <begin position="956"/>
        <end position="1018"/>
    </location>
</feature>
<dbReference type="EMBL" id="FN648270">
    <property type="protein sequence ID" value="CBJ30149.1"/>
    <property type="molecule type" value="Genomic_DNA"/>
</dbReference>
<keyword evidence="4" id="KW-1185">Reference proteome</keyword>
<dbReference type="SMART" id="SM00312">
    <property type="entry name" value="PX"/>
    <property type="match status" value="1"/>
</dbReference>
<feature type="domain" description="PX" evidence="2">
    <location>
        <begin position="134"/>
        <end position="247"/>
    </location>
</feature>
<dbReference type="STRING" id="2880.D7FN92"/>
<reference evidence="3 4" key="1">
    <citation type="journal article" date="2010" name="Nature">
        <title>The Ectocarpus genome and the independent evolution of multicellularity in brown algae.</title>
        <authorList>
            <person name="Cock J.M."/>
            <person name="Sterck L."/>
            <person name="Rouze P."/>
            <person name="Scornet D."/>
            <person name="Allen A.E."/>
            <person name="Amoutzias G."/>
            <person name="Anthouard V."/>
            <person name="Artiguenave F."/>
            <person name="Aury J.M."/>
            <person name="Badger J.H."/>
            <person name="Beszteri B."/>
            <person name="Billiau K."/>
            <person name="Bonnet E."/>
            <person name="Bothwell J.H."/>
            <person name="Bowler C."/>
            <person name="Boyen C."/>
            <person name="Brownlee C."/>
            <person name="Carrano C.J."/>
            <person name="Charrier B."/>
            <person name="Cho G.Y."/>
            <person name="Coelho S.M."/>
            <person name="Collen J."/>
            <person name="Corre E."/>
            <person name="Da Silva C."/>
            <person name="Delage L."/>
            <person name="Delaroque N."/>
            <person name="Dittami S.M."/>
            <person name="Doulbeau S."/>
            <person name="Elias M."/>
            <person name="Farnham G."/>
            <person name="Gachon C.M."/>
            <person name="Gschloessl B."/>
            <person name="Heesch S."/>
            <person name="Jabbari K."/>
            <person name="Jubin C."/>
            <person name="Kawai H."/>
            <person name="Kimura K."/>
            <person name="Kloareg B."/>
            <person name="Kupper F.C."/>
            <person name="Lang D."/>
            <person name="Le Bail A."/>
            <person name="Leblanc C."/>
            <person name="Lerouge P."/>
            <person name="Lohr M."/>
            <person name="Lopez P.J."/>
            <person name="Martens C."/>
            <person name="Maumus F."/>
            <person name="Michel G."/>
            <person name="Miranda-Saavedra D."/>
            <person name="Morales J."/>
            <person name="Moreau H."/>
            <person name="Motomura T."/>
            <person name="Nagasato C."/>
            <person name="Napoli C.A."/>
            <person name="Nelson D.R."/>
            <person name="Nyvall-Collen P."/>
            <person name="Peters A.F."/>
            <person name="Pommier C."/>
            <person name="Potin P."/>
            <person name="Poulain J."/>
            <person name="Quesneville H."/>
            <person name="Read B."/>
            <person name="Rensing S.A."/>
            <person name="Ritter A."/>
            <person name="Rousvoal S."/>
            <person name="Samanta M."/>
            <person name="Samson G."/>
            <person name="Schroeder D.C."/>
            <person name="Segurens B."/>
            <person name="Strittmatter M."/>
            <person name="Tonon T."/>
            <person name="Tregear J.W."/>
            <person name="Valentin K."/>
            <person name="von Dassow P."/>
            <person name="Yamagishi T."/>
            <person name="Van de Peer Y."/>
            <person name="Wincker P."/>
        </authorList>
    </citation>
    <scope>NUCLEOTIDE SEQUENCE [LARGE SCALE GENOMIC DNA]</scope>
    <source>
        <strain evidence="4">Ec32 / CCAP1310/4</strain>
    </source>
</reference>
<dbReference type="InterPro" id="IPR058921">
    <property type="entry name" value="PAP/OAS1-rel"/>
</dbReference>
<feature type="compositionally biased region" description="Gly residues" evidence="1">
    <location>
        <begin position="546"/>
        <end position="555"/>
    </location>
</feature>
<feature type="compositionally biased region" description="Gly residues" evidence="1">
    <location>
        <begin position="963"/>
        <end position="972"/>
    </location>
</feature>
<feature type="region of interest" description="Disordered" evidence="1">
    <location>
        <begin position="703"/>
        <end position="746"/>
    </location>
</feature>
<proteinExistence type="predicted"/>
<feature type="compositionally biased region" description="Low complexity" evidence="1">
    <location>
        <begin position="1007"/>
        <end position="1017"/>
    </location>
</feature>
<dbReference type="InterPro" id="IPR001683">
    <property type="entry name" value="PX_dom"/>
</dbReference>
<dbReference type="InterPro" id="IPR036871">
    <property type="entry name" value="PX_dom_sf"/>
</dbReference>
<dbReference type="InParanoid" id="D7FN92"/>
<feature type="region of interest" description="Disordered" evidence="1">
    <location>
        <begin position="487"/>
        <end position="583"/>
    </location>
</feature>
<dbReference type="GO" id="GO:0035091">
    <property type="term" value="F:phosphatidylinositol binding"/>
    <property type="evidence" value="ECO:0007669"/>
    <property type="project" value="InterPro"/>
</dbReference>
<feature type="compositionally biased region" description="Low complexity" evidence="1">
    <location>
        <begin position="106"/>
        <end position="120"/>
    </location>
</feature>
<dbReference type="PROSITE" id="PS50195">
    <property type="entry name" value="PX"/>
    <property type="match status" value="1"/>
</dbReference>
<feature type="compositionally biased region" description="Low complexity" evidence="1">
    <location>
        <begin position="556"/>
        <end position="570"/>
    </location>
</feature>
<evidence type="ECO:0000256" key="1">
    <source>
        <dbReference type="SAM" id="MobiDB-lite"/>
    </source>
</evidence>
<feature type="compositionally biased region" description="Polar residues" evidence="1">
    <location>
        <begin position="1"/>
        <end position="10"/>
    </location>
</feature>
<evidence type="ECO:0000313" key="4">
    <source>
        <dbReference type="Proteomes" id="UP000002630"/>
    </source>
</evidence>
<name>D7FN92_ECTSI</name>
<evidence type="ECO:0000313" key="3">
    <source>
        <dbReference type="EMBL" id="CBJ30149.1"/>
    </source>
</evidence>
<protein>
    <submittedName>
        <fullName evidence="3">Nucleotidyltransferase family protein</fullName>
    </submittedName>
</protein>
<dbReference type="Pfam" id="PF00787">
    <property type="entry name" value="PX"/>
    <property type="match status" value="1"/>
</dbReference>
<dbReference type="Gene3D" id="3.30.1520.10">
    <property type="entry name" value="Phox-like domain"/>
    <property type="match status" value="1"/>
</dbReference>
<dbReference type="EMBL" id="FN649735">
    <property type="protein sequence ID" value="CBJ30149.1"/>
    <property type="molecule type" value="Genomic_DNA"/>
</dbReference>
<dbReference type="PANTHER" id="PTHR45979">
    <property type="entry name" value="PAP/OAS1 SUBSTRATE-BINDING DOMAIN SUPERFAMILY"/>
    <property type="match status" value="1"/>
</dbReference>
<evidence type="ECO:0000259" key="2">
    <source>
        <dbReference type="PROSITE" id="PS50195"/>
    </source>
</evidence>
<feature type="compositionally biased region" description="Polar residues" evidence="1">
    <location>
        <begin position="83"/>
        <end position="94"/>
    </location>
</feature>
<dbReference type="InterPro" id="IPR058920">
    <property type="entry name" value="PAP-OAS1-bd-rel"/>
</dbReference>
<dbReference type="OrthoDB" id="273917at2759"/>
<dbReference type="SUPFAM" id="SSF64268">
    <property type="entry name" value="PX domain"/>
    <property type="match status" value="1"/>
</dbReference>
<dbReference type="GO" id="GO:0016740">
    <property type="term" value="F:transferase activity"/>
    <property type="evidence" value="ECO:0007669"/>
    <property type="project" value="UniProtKB-KW"/>
</dbReference>
<dbReference type="Pfam" id="PF26180">
    <property type="entry name" value="PAP-OAS1"/>
    <property type="match status" value="1"/>
</dbReference>
<dbReference type="PANTHER" id="PTHR45979:SF30">
    <property type="entry name" value="NUCLEOTIDYLTRANSFERASE"/>
    <property type="match status" value="1"/>
</dbReference>
<feature type="region of interest" description="Disordered" evidence="1">
    <location>
        <begin position="420"/>
        <end position="469"/>
    </location>
</feature>